<protein>
    <submittedName>
        <fullName evidence="2">Uncharacterized protein</fullName>
    </submittedName>
</protein>
<dbReference type="Proteomes" id="UP000269945">
    <property type="component" value="Unassembled WGS sequence"/>
</dbReference>
<feature type="compositionally biased region" description="Gly residues" evidence="1">
    <location>
        <begin position="19"/>
        <end position="34"/>
    </location>
</feature>
<proteinExistence type="predicted"/>
<feature type="region of interest" description="Disordered" evidence="1">
    <location>
        <begin position="87"/>
        <end position="113"/>
    </location>
</feature>
<evidence type="ECO:0000256" key="1">
    <source>
        <dbReference type="SAM" id="MobiDB-lite"/>
    </source>
</evidence>
<feature type="non-terminal residue" evidence="2">
    <location>
        <position position="1"/>
    </location>
</feature>
<evidence type="ECO:0000313" key="3">
    <source>
        <dbReference type="Proteomes" id="UP000269945"/>
    </source>
</evidence>
<reference evidence="2 3" key="1">
    <citation type="submission" date="2018-10" db="EMBL/GenBank/DDBJ databases">
        <authorList>
            <person name="Ekblom R."/>
            <person name="Jareborg N."/>
        </authorList>
    </citation>
    <scope>NUCLEOTIDE SEQUENCE [LARGE SCALE GENOMIC DNA]</scope>
    <source>
        <tissue evidence="2">Muscle</tissue>
    </source>
</reference>
<feature type="compositionally biased region" description="Basic residues" evidence="1">
    <location>
        <begin position="1"/>
        <end position="10"/>
    </location>
</feature>
<accession>A0A9X9PU40</accession>
<keyword evidence="3" id="KW-1185">Reference proteome</keyword>
<comment type="caution">
    <text evidence="2">The sequence shown here is derived from an EMBL/GenBank/DDBJ whole genome shotgun (WGS) entry which is preliminary data.</text>
</comment>
<sequence>AAGGWGKRKCGVPGPGSSAWGGGRGEGCTRGPEGGEPTRRGGLGCGSCVGTFPAEGPAAWRVGGGGPCPSSPLLSGVRDLSPVLGAGETAWRSPGGGLVGPRRGKPAADGETAAGWVSAPSWRPWAAPPHLELLGGGWGGGGPRALPGP</sequence>
<feature type="compositionally biased region" description="Gly residues" evidence="1">
    <location>
        <begin position="134"/>
        <end position="143"/>
    </location>
</feature>
<feature type="non-terminal residue" evidence="2">
    <location>
        <position position="149"/>
    </location>
</feature>
<dbReference type="EMBL" id="CYRY02001740">
    <property type="protein sequence ID" value="VCW66367.1"/>
    <property type="molecule type" value="Genomic_DNA"/>
</dbReference>
<dbReference type="AlphaFoldDB" id="A0A9X9PU40"/>
<name>A0A9X9PU40_GULGU</name>
<feature type="region of interest" description="Disordered" evidence="1">
    <location>
        <begin position="1"/>
        <end position="44"/>
    </location>
</feature>
<feature type="region of interest" description="Disordered" evidence="1">
    <location>
        <begin position="130"/>
        <end position="149"/>
    </location>
</feature>
<gene>
    <name evidence="2" type="ORF">BN2614_LOCUS4</name>
</gene>
<organism evidence="2 3">
    <name type="scientific">Gulo gulo</name>
    <name type="common">Wolverine</name>
    <name type="synonym">Gluton</name>
    <dbReference type="NCBI Taxonomy" id="48420"/>
    <lineage>
        <taxon>Eukaryota</taxon>
        <taxon>Metazoa</taxon>
        <taxon>Chordata</taxon>
        <taxon>Craniata</taxon>
        <taxon>Vertebrata</taxon>
        <taxon>Euteleostomi</taxon>
        <taxon>Mammalia</taxon>
        <taxon>Eutheria</taxon>
        <taxon>Laurasiatheria</taxon>
        <taxon>Carnivora</taxon>
        <taxon>Caniformia</taxon>
        <taxon>Musteloidea</taxon>
        <taxon>Mustelidae</taxon>
        <taxon>Guloninae</taxon>
        <taxon>Gulo</taxon>
    </lineage>
</organism>
<evidence type="ECO:0000313" key="2">
    <source>
        <dbReference type="EMBL" id="VCW66367.1"/>
    </source>
</evidence>